<dbReference type="Pfam" id="PF13365">
    <property type="entry name" value="Trypsin_2"/>
    <property type="match status" value="1"/>
</dbReference>
<dbReference type="EMBL" id="CADCTK010000266">
    <property type="protein sequence ID" value="CAA9234910.1"/>
    <property type="molecule type" value="Genomic_DNA"/>
</dbReference>
<dbReference type="AlphaFoldDB" id="A0A6J4HVX3"/>
<evidence type="ECO:0000256" key="2">
    <source>
        <dbReference type="ARBA" id="ARBA00022801"/>
    </source>
</evidence>
<keyword evidence="2" id="KW-0378">Hydrolase</keyword>
<name>A0A6J4HVX3_9CHLR</name>
<organism evidence="4">
    <name type="scientific">uncultured Chloroflexia bacterium</name>
    <dbReference type="NCBI Taxonomy" id="1672391"/>
    <lineage>
        <taxon>Bacteria</taxon>
        <taxon>Bacillati</taxon>
        <taxon>Chloroflexota</taxon>
        <taxon>Chloroflexia</taxon>
        <taxon>environmental samples</taxon>
    </lineage>
</organism>
<dbReference type="GO" id="GO:0004252">
    <property type="term" value="F:serine-type endopeptidase activity"/>
    <property type="evidence" value="ECO:0007669"/>
    <property type="project" value="InterPro"/>
</dbReference>
<dbReference type="InterPro" id="IPR009003">
    <property type="entry name" value="Peptidase_S1_PA"/>
</dbReference>
<sequence>MTQANGETAQGVLAGLSENLAAAVETAAVSVVRVEARRGNPSSGIVWTADGHVLTADHTVEREEEIPVGLGDGRTAQGRLVARDPGSDLALLKIEASDLVPAARASDDEVKIGHIVLSIGRPGAAGVMASLGIVSALGGQWRTSRGGQLDRFVRTDATLYPGFSGGPLVDAAGRVVGVNSWTLSQGAGLAIPVGLVAQIADALTQGGVKRAYLGVATQAVALPAAVRAKLGTQQESGVMLVGVEADGPAEKSGLLIGDVLVTINGNPLNTADDLLAQLSGAQTGQQAAVKLIRGGEVRDLPVTLGQRS</sequence>
<evidence type="ECO:0000313" key="4">
    <source>
        <dbReference type="EMBL" id="CAA9234910.1"/>
    </source>
</evidence>
<feature type="domain" description="PDZ" evidence="3">
    <location>
        <begin position="219"/>
        <end position="268"/>
    </location>
</feature>
<dbReference type="SMART" id="SM00228">
    <property type="entry name" value="PDZ"/>
    <property type="match status" value="1"/>
</dbReference>
<dbReference type="SUPFAM" id="SSF50494">
    <property type="entry name" value="Trypsin-like serine proteases"/>
    <property type="match status" value="1"/>
</dbReference>
<dbReference type="Gene3D" id="2.30.42.10">
    <property type="match status" value="1"/>
</dbReference>
<dbReference type="PROSITE" id="PS50106">
    <property type="entry name" value="PDZ"/>
    <property type="match status" value="1"/>
</dbReference>
<dbReference type="InterPro" id="IPR036034">
    <property type="entry name" value="PDZ_sf"/>
</dbReference>
<evidence type="ECO:0000256" key="1">
    <source>
        <dbReference type="ARBA" id="ARBA00022670"/>
    </source>
</evidence>
<dbReference type="PANTHER" id="PTHR43343">
    <property type="entry name" value="PEPTIDASE S12"/>
    <property type="match status" value="1"/>
</dbReference>
<reference evidence="4" key="1">
    <citation type="submission" date="2020-02" db="EMBL/GenBank/DDBJ databases">
        <authorList>
            <person name="Meier V. D."/>
        </authorList>
    </citation>
    <scope>NUCLEOTIDE SEQUENCE</scope>
    <source>
        <strain evidence="4">AVDCRST_MAG26</strain>
    </source>
</reference>
<dbReference type="PRINTS" id="PR00834">
    <property type="entry name" value="PROTEASES2C"/>
</dbReference>
<protein>
    <recommendedName>
        <fullName evidence="3">PDZ domain-containing protein</fullName>
    </recommendedName>
</protein>
<dbReference type="InterPro" id="IPR051201">
    <property type="entry name" value="Chloro_Bact_Ser_Proteases"/>
</dbReference>
<accession>A0A6J4HVX3</accession>
<dbReference type="SUPFAM" id="SSF50156">
    <property type="entry name" value="PDZ domain-like"/>
    <property type="match status" value="1"/>
</dbReference>
<dbReference type="Pfam" id="PF13180">
    <property type="entry name" value="PDZ_2"/>
    <property type="match status" value="1"/>
</dbReference>
<dbReference type="InterPro" id="IPR001940">
    <property type="entry name" value="Peptidase_S1C"/>
</dbReference>
<dbReference type="Gene3D" id="2.40.10.120">
    <property type="match status" value="1"/>
</dbReference>
<proteinExistence type="predicted"/>
<evidence type="ECO:0000259" key="3">
    <source>
        <dbReference type="PROSITE" id="PS50106"/>
    </source>
</evidence>
<dbReference type="PANTHER" id="PTHR43343:SF3">
    <property type="entry name" value="PROTEASE DO-LIKE 8, CHLOROPLASTIC"/>
    <property type="match status" value="1"/>
</dbReference>
<dbReference type="InterPro" id="IPR001478">
    <property type="entry name" value="PDZ"/>
</dbReference>
<gene>
    <name evidence="4" type="ORF">AVDCRST_MAG26-1148</name>
</gene>
<keyword evidence="1" id="KW-0645">Protease</keyword>
<dbReference type="GO" id="GO:0006508">
    <property type="term" value="P:proteolysis"/>
    <property type="evidence" value="ECO:0007669"/>
    <property type="project" value="UniProtKB-KW"/>
</dbReference>